<gene>
    <name evidence="2" type="ORF">CUN85_06495</name>
</gene>
<sequence length="225" mass="25331">MLKAIIFDMDGVLVDSMSYHAQAVKNIFDRIGVKMDKKDIFEREGERTADIITFLLEKETGNISAYDVPDIVERYIQEFNRIAELQVFEEVRQCLGSIRSRFRLSVVSGSDKPIVYDIIGKEFPEIFEVIVTGDDVKRGKPDPEPYLQAVGMLGIDKDECIVVENAPMGVESARKAGLYCIAVPTYLDPEKLKSADLVLKDYRELADYLFQLGPHSTGCPQVPKS</sequence>
<dbReference type="PRINTS" id="PR00413">
    <property type="entry name" value="HADHALOGNASE"/>
</dbReference>
<name>A0A4E0PXM5_9EURY</name>
<comment type="similarity">
    <text evidence="1">Belongs to the HAD-like hydrolase superfamily.</text>
</comment>
<dbReference type="SFLD" id="SFLDG01135">
    <property type="entry name" value="C1.5.6:_HAD__Beta-PGM__Phospha"/>
    <property type="match status" value="1"/>
</dbReference>
<dbReference type="EMBL" id="PGGK01000005">
    <property type="protein sequence ID" value="TGC09473.1"/>
    <property type="molecule type" value="Genomic_DNA"/>
</dbReference>
<dbReference type="PANTHER" id="PTHR43481">
    <property type="entry name" value="FRUCTOSE-1-PHOSPHATE PHOSPHATASE"/>
    <property type="match status" value="1"/>
</dbReference>
<dbReference type="SFLD" id="SFLDG01129">
    <property type="entry name" value="C1.5:_HAD__Beta-PGM__Phosphata"/>
    <property type="match status" value="1"/>
</dbReference>
<accession>A0A4E0PXM5</accession>
<comment type="caution">
    <text evidence="2">The sequence shown here is derived from an EMBL/GenBank/DDBJ whole genome shotgun (WGS) entry which is preliminary data.</text>
</comment>
<proteinExistence type="inferred from homology"/>
<dbReference type="Gene3D" id="1.10.150.240">
    <property type="entry name" value="Putative phosphatase, domain 2"/>
    <property type="match status" value="1"/>
</dbReference>
<organism evidence="2 3">
    <name type="scientific">Methanolobus halotolerans</name>
    <dbReference type="NCBI Taxonomy" id="2052935"/>
    <lineage>
        <taxon>Archaea</taxon>
        <taxon>Methanobacteriati</taxon>
        <taxon>Methanobacteriota</taxon>
        <taxon>Stenosarchaea group</taxon>
        <taxon>Methanomicrobia</taxon>
        <taxon>Methanosarcinales</taxon>
        <taxon>Methanosarcinaceae</taxon>
        <taxon>Methanolobus</taxon>
    </lineage>
</organism>
<evidence type="ECO:0000313" key="2">
    <source>
        <dbReference type="EMBL" id="TGC09473.1"/>
    </source>
</evidence>
<dbReference type="GO" id="GO:0050308">
    <property type="term" value="F:sugar-phosphatase activity"/>
    <property type="evidence" value="ECO:0007669"/>
    <property type="project" value="TreeGrafter"/>
</dbReference>
<protein>
    <submittedName>
        <fullName evidence="2">HAD family phosphatase</fullName>
    </submittedName>
</protein>
<dbReference type="SUPFAM" id="SSF56784">
    <property type="entry name" value="HAD-like"/>
    <property type="match status" value="1"/>
</dbReference>
<dbReference type="SFLD" id="SFLDS00003">
    <property type="entry name" value="Haloacid_Dehalogenase"/>
    <property type="match status" value="1"/>
</dbReference>
<dbReference type="InterPro" id="IPR041492">
    <property type="entry name" value="HAD_2"/>
</dbReference>
<dbReference type="NCBIfam" id="TIGR01509">
    <property type="entry name" value="HAD-SF-IA-v3"/>
    <property type="match status" value="1"/>
</dbReference>
<dbReference type="Pfam" id="PF13419">
    <property type="entry name" value="HAD_2"/>
    <property type="match status" value="1"/>
</dbReference>
<dbReference type="CDD" id="cd07505">
    <property type="entry name" value="HAD_BPGM-like"/>
    <property type="match status" value="1"/>
</dbReference>
<keyword evidence="3" id="KW-1185">Reference proteome</keyword>
<dbReference type="InterPro" id="IPR051806">
    <property type="entry name" value="HAD-like_SPP"/>
</dbReference>
<dbReference type="Gene3D" id="3.40.50.1000">
    <property type="entry name" value="HAD superfamily/HAD-like"/>
    <property type="match status" value="1"/>
</dbReference>
<evidence type="ECO:0000256" key="1">
    <source>
        <dbReference type="ARBA" id="ARBA00007958"/>
    </source>
</evidence>
<dbReference type="PANTHER" id="PTHR43481:SF4">
    <property type="entry name" value="GLYCEROL-1-PHOSPHATE PHOSPHOHYDROLASE 1-RELATED"/>
    <property type="match status" value="1"/>
</dbReference>
<dbReference type="InterPro" id="IPR023214">
    <property type="entry name" value="HAD_sf"/>
</dbReference>
<evidence type="ECO:0000313" key="3">
    <source>
        <dbReference type="Proteomes" id="UP000297295"/>
    </source>
</evidence>
<dbReference type="InterPro" id="IPR006439">
    <property type="entry name" value="HAD-SF_hydro_IA"/>
</dbReference>
<reference evidence="2 3" key="1">
    <citation type="submission" date="2017-11" db="EMBL/GenBank/DDBJ databases">
        <title>Isolation and Characterization of Methanogenic Archaea from Saline Meromictic Lake at Siberia.</title>
        <authorList>
            <person name="Shen Y."/>
            <person name="Huang H.-H."/>
            <person name="Lai M.-C."/>
            <person name="Chen S.-C."/>
        </authorList>
    </citation>
    <scope>NUCLEOTIDE SEQUENCE [LARGE SCALE GENOMIC DNA]</scope>
    <source>
        <strain evidence="2 3">SY-01</strain>
    </source>
</reference>
<dbReference type="AlphaFoldDB" id="A0A4E0PXM5"/>
<dbReference type="InterPro" id="IPR023198">
    <property type="entry name" value="PGP-like_dom2"/>
</dbReference>
<dbReference type="RefSeq" id="WP_135389511.1">
    <property type="nucleotide sequence ID" value="NZ_PGGK01000005.1"/>
</dbReference>
<dbReference type="InterPro" id="IPR036412">
    <property type="entry name" value="HAD-like_sf"/>
</dbReference>
<dbReference type="Proteomes" id="UP000297295">
    <property type="component" value="Unassembled WGS sequence"/>
</dbReference>
<dbReference type="OrthoDB" id="31229at2157"/>